<evidence type="ECO:0000313" key="1">
    <source>
        <dbReference type="EMBL" id="MCV2402163.1"/>
    </source>
</evidence>
<dbReference type="RefSeq" id="WP_263529547.1">
    <property type="nucleotide sequence ID" value="NZ_JAOVZB010000002.1"/>
</dbReference>
<dbReference type="Pfam" id="PF08907">
    <property type="entry name" value="DUF1853"/>
    <property type="match status" value="1"/>
</dbReference>
<proteinExistence type="predicted"/>
<gene>
    <name evidence="1" type="ORF">OFY17_04595</name>
</gene>
<keyword evidence="2" id="KW-1185">Reference proteome</keyword>
<evidence type="ECO:0000313" key="2">
    <source>
        <dbReference type="Proteomes" id="UP001209713"/>
    </source>
</evidence>
<dbReference type="Proteomes" id="UP001209713">
    <property type="component" value="Unassembled WGS sequence"/>
</dbReference>
<accession>A0ABT2YQJ0</accession>
<sequence length="284" mass="33306">MNPNQFNSPYVQDLAWLVEGHYIVQDFDLNAYWYPDIMDRLMRLDASPESLNSAISSCKSHFLGSYFETLFSYAIRHLSTLKVVLEHIQIANDTRTLGEVDMVVKTPDGQLHQFEIAIKFYLERKDLAPHHWVGPNKNDSLLKKETRAREHQLEILNTEEGRKTRHHLVGEQEIQPHLLIFGRLYYALDENNITEINGRNYDVGYWVRASDFPSITGNFSYMKLLEKPHWMAMENELNSAIYISLQSVYSFIRIINEDCRPSHFALWHDNDQINTVLFIVPDTW</sequence>
<comment type="caution">
    <text evidence="1">The sequence shown here is derived from an EMBL/GenBank/DDBJ whole genome shotgun (WGS) entry which is preliminary data.</text>
</comment>
<reference evidence="1 2" key="1">
    <citation type="submission" date="2022-10" db="EMBL/GenBank/DDBJ databases">
        <title>Marinomonas transparenta sp. nov. and Marinomonas sargassi sp. nov., isolated from marine alga (Sargassum natans (L.) Gaillon).</title>
        <authorList>
            <person name="Wang Y."/>
        </authorList>
    </citation>
    <scope>NUCLEOTIDE SEQUENCE [LARGE SCALE GENOMIC DNA]</scope>
    <source>
        <strain evidence="1 2">C2222</strain>
    </source>
</reference>
<protein>
    <submittedName>
        <fullName evidence="1">DUF1853 family protein</fullName>
    </submittedName>
</protein>
<organism evidence="1 2">
    <name type="scientific">Marinomonas sargassi</name>
    <dbReference type="NCBI Taxonomy" id="2984494"/>
    <lineage>
        <taxon>Bacteria</taxon>
        <taxon>Pseudomonadati</taxon>
        <taxon>Pseudomonadota</taxon>
        <taxon>Gammaproteobacteria</taxon>
        <taxon>Oceanospirillales</taxon>
        <taxon>Oceanospirillaceae</taxon>
        <taxon>Marinomonas</taxon>
    </lineage>
</organism>
<dbReference type="InterPro" id="IPR015003">
    <property type="entry name" value="DUF1853"/>
</dbReference>
<name>A0ABT2YQJ0_9GAMM</name>
<dbReference type="EMBL" id="JAOVZB010000002">
    <property type="protein sequence ID" value="MCV2402163.1"/>
    <property type="molecule type" value="Genomic_DNA"/>
</dbReference>